<gene>
    <name evidence="1" type="ORF">GCM10017764_35800</name>
</gene>
<sequence>MRWIDTRERLPKIEQVYVISITKDTYTYKSVAFFEHDCWFYSIEGEKGNLITDRVNGWVEDLSVYVR</sequence>
<evidence type="ECO:0000313" key="1">
    <source>
        <dbReference type="EMBL" id="GHE49607.1"/>
    </source>
</evidence>
<reference evidence="2" key="1">
    <citation type="journal article" date="2019" name="Int. J. Syst. Evol. Microbiol.">
        <title>The Global Catalogue of Microorganisms (GCM) 10K type strain sequencing project: providing services to taxonomists for standard genome sequencing and annotation.</title>
        <authorList>
            <consortium name="The Broad Institute Genomics Platform"/>
            <consortium name="The Broad Institute Genome Sequencing Center for Infectious Disease"/>
            <person name="Wu L."/>
            <person name="Ma J."/>
        </authorList>
    </citation>
    <scope>NUCLEOTIDE SEQUENCE [LARGE SCALE GENOMIC DNA]</scope>
    <source>
        <strain evidence="2">CGMCC 1.12966</strain>
    </source>
</reference>
<accession>A0ABQ3I320</accession>
<proteinExistence type="predicted"/>
<dbReference type="Proteomes" id="UP000620550">
    <property type="component" value="Unassembled WGS sequence"/>
</dbReference>
<comment type="caution">
    <text evidence="1">The sequence shown here is derived from an EMBL/GenBank/DDBJ whole genome shotgun (WGS) entry which is preliminary data.</text>
</comment>
<keyword evidence="2" id="KW-1185">Reference proteome</keyword>
<name>A0ABQ3I320_9SPHI</name>
<organism evidence="1 2">
    <name type="scientific">Sphingobacterium griseoflavum</name>
    <dbReference type="NCBI Taxonomy" id="1474952"/>
    <lineage>
        <taxon>Bacteria</taxon>
        <taxon>Pseudomonadati</taxon>
        <taxon>Bacteroidota</taxon>
        <taxon>Sphingobacteriia</taxon>
        <taxon>Sphingobacteriales</taxon>
        <taxon>Sphingobacteriaceae</taxon>
        <taxon>Sphingobacterium</taxon>
    </lineage>
</organism>
<protein>
    <submittedName>
        <fullName evidence="1">Uncharacterized protein</fullName>
    </submittedName>
</protein>
<dbReference type="EMBL" id="BNAF01000020">
    <property type="protein sequence ID" value="GHE49607.1"/>
    <property type="molecule type" value="Genomic_DNA"/>
</dbReference>
<evidence type="ECO:0000313" key="2">
    <source>
        <dbReference type="Proteomes" id="UP000620550"/>
    </source>
</evidence>